<evidence type="ECO:0000259" key="5">
    <source>
        <dbReference type="PROSITE" id="PS50104"/>
    </source>
</evidence>
<protein>
    <submittedName>
        <fullName evidence="6">Putative disease resistance protein</fullName>
    </submittedName>
</protein>
<dbReference type="PANTHER" id="PTHR11017">
    <property type="entry name" value="LEUCINE-RICH REPEAT-CONTAINING PROTEIN"/>
    <property type="match status" value="1"/>
</dbReference>
<dbReference type="Gene3D" id="3.40.50.300">
    <property type="entry name" value="P-loop containing nucleotide triphosphate hydrolases"/>
    <property type="match status" value="1"/>
</dbReference>
<dbReference type="SUPFAM" id="SSF52058">
    <property type="entry name" value="L domain-like"/>
    <property type="match status" value="1"/>
</dbReference>
<dbReference type="FunFam" id="3.40.50.10140:FF:000007">
    <property type="entry name" value="Disease resistance protein (TIR-NBS-LRR class)"/>
    <property type="match status" value="1"/>
</dbReference>
<evidence type="ECO:0000256" key="3">
    <source>
        <dbReference type="ARBA" id="ARBA00022821"/>
    </source>
</evidence>
<organism evidence="6">
    <name type="scientific">Noccaea caerulescens</name>
    <name type="common">Alpine penny-cress</name>
    <name type="synonym">Thlaspi caerulescens</name>
    <dbReference type="NCBI Taxonomy" id="107243"/>
    <lineage>
        <taxon>Eukaryota</taxon>
        <taxon>Viridiplantae</taxon>
        <taxon>Streptophyta</taxon>
        <taxon>Embryophyta</taxon>
        <taxon>Tracheophyta</taxon>
        <taxon>Spermatophyta</taxon>
        <taxon>Magnoliopsida</taxon>
        <taxon>eudicotyledons</taxon>
        <taxon>Gunneridae</taxon>
        <taxon>Pentapetalae</taxon>
        <taxon>rosids</taxon>
        <taxon>malvids</taxon>
        <taxon>Brassicales</taxon>
        <taxon>Brassicaceae</taxon>
        <taxon>Coluteocarpeae</taxon>
        <taxon>Noccaea</taxon>
    </lineage>
</organism>
<dbReference type="SUPFAM" id="SSF52540">
    <property type="entry name" value="P-loop containing nucleoside triphosphate hydrolases"/>
    <property type="match status" value="1"/>
</dbReference>
<dbReference type="PROSITE" id="PS50104">
    <property type="entry name" value="TIR"/>
    <property type="match status" value="1"/>
</dbReference>
<feature type="domain" description="TIR" evidence="5">
    <location>
        <begin position="13"/>
        <end position="188"/>
    </location>
</feature>
<dbReference type="SUPFAM" id="SSF52200">
    <property type="entry name" value="Toll/Interleukin receptor TIR domain"/>
    <property type="match status" value="1"/>
</dbReference>
<dbReference type="InterPro" id="IPR035897">
    <property type="entry name" value="Toll_tir_struct_dom_sf"/>
</dbReference>
<accession>A0A1J3JZI7</accession>
<evidence type="ECO:0000256" key="2">
    <source>
        <dbReference type="ARBA" id="ARBA00022737"/>
    </source>
</evidence>
<dbReference type="InterPro" id="IPR032675">
    <property type="entry name" value="LRR_dom_sf"/>
</dbReference>
<dbReference type="InterPro" id="IPR042197">
    <property type="entry name" value="Apaf_helical"/>
</dbReference>
<keyword evidence="1" id="KW-0433">Leucine-rich repeat</keyword>
<dbReference type="Gene3D" id="3.40.50.10140">
    <property type="entry name" value="Toll/interleukin-1 receptor homology (TIR) domain"/>
    <property type="match status" value="1"/>
</dbReference>
<dbReference type="AlphaFoldDB" id="A0A1J3JZI7"/>
<dbReference type="GO" id="GO:0006952">
    <property type="term" value="P:defense response"/>
    <property type="evidence" value="ECO:0007669"/>
    <property type="project" value="UniProtKB-KW"/>
</dbReference>
<keyword evidence="4" id="KW-0520">NAD</keyword>
<dbReference type="Pfam" id="PF23282">
    <property type="entry name" value="WHD_ROQ1"/>
    <property type="match status" value="1"/>
</dbReference>
<evidence type="ECO:0000256" key="4">
    <source>
        <dbReference type="ARBA" id="ARBA00023027"/>
    </source>
</evidence>
<dbReference type="InterPro" id="IPR036390">
    <property type="entry name" value="WH_DNA-bd_sf"/>
</dbReference>
<dbReference type="GO" id="GO:0043531">
    <property type="term" value="F:ADP binding"/>
    <property type="evidence" value="ECO:0007669"/>
    <property type="project" value="InterPro"/>
</dbReference>
<proteinExistence type="predicted"/>
<dbReference type="Pfam" id="PF07725">
    <property type="entry name" value="LRR_3"/>
    <property type="match status" value="1"/>
</dbReference>
<dbReference type="Gene3D" id="3.80.10.10">
    <property type="entry name" value="Ribonuclease Inhibitor"/>
    <property type="match status" value="1"/>
</dbReference>
<dbReference type="SUPFAM" id="SSF46785">
    <property type="entry name" value="Winged helix' DNA-binding domain"/>
    <property type="match status" value="1"/>
</dbReference>
<dbReference type="InterPro" id="IPR002182">
    <property type="entry name" value="NB-ARC"/>
</dbReference>
<evidence type="ECO:0000256" key="1">
    <source>
        <dbReference type="ARBA" id="ARBA00022614"/>
    </source>
</evidence>
<keyword evidence="3" id="KW-0611">Plant defense</keyword>
<dbReference type="InterPro" id="IPR044974">
    <property type="entry name" value="Disease_R_plants"/>
</dbReference>
<dbReference type="InterPro" id="IPR000157">
    <property type="entry name" value="TIR_dom"/>
</dbReference>
<dbReference type="SMART" id="SM00255">
    <property type="entry name" value="TIR"/>
    <property type="match status" value="1"/>
</dbReference>
<dbReference type="GO" id="GO:0007165">
    <property type="term" value="P:signal transduction"/>
    <property type="evidence" value="ECO:0007669"/>
    <property type="project" value="InterPro"/>
</dbReference>
<dbReference type="InterPro" id="IPR011713">
    <property type="entry name" value="Leu-rich_rpt_3"/>
</dbReference>
<dbReference type="PANTHER" id="PTHR11017:SF511">
    <property type="entry name" value="ADP-RIBOSYL CYCLASE_CYCLIC ADP-RIBOSE HYDROLASE"/>
    <property type="match status" value="1"/>
</dbReference>
<keyword evidence="2" id="KW-0677">Repeat</keyword>
<dbReference type="InterPro" id="IPR027417">
    <property type="entry name" value="P-loop_NTPase"/>
</dbReference>
<dbReference type="PRINTS" id="PR00364">
    <property type="entry name" value="DISEASERSIST"/>
</dbReference>
<dbReference type="Pfam" id="PF00931">
    <property type="entry name" value="NB-ARC"/>
    <property type="match status" value="1"/>
</dbReference>
<reference evidence="6" key="1">
    <citation type="submission" date="2016-07" db="EMBL/GenBank/DDBJ databases">
        <title>De novo transcriptome assembly of four accessions of the metal hyperaccumulator plant Noccaea caerulescens.</title>
        <authorList>
            <person name="Blande D."/>
            <person name="Halimaa P."/>
            <person name="Tervahauta A.I."/>
            <person name="Aarts M.G."/>
            <person name="Karenlampi S.O."/>
        </authorList>
    </citation>
    <scope>NUCLEOTIDE SEQUENCE</scope>
</reference>
<dbReference type="Gene3D" id="1.10.8.430">
    <property type="entry name" value="Helical domain of apoptotic protease-activating factors"/>
    <property type="match status" value="1"/>
</dbReference>
<name>A0A1J3JZI7_NOCCA</name>
<dbReference type="EMBL" id="GEVM01008482">
    <property type="protein sequence ID" value="JAU97456.1"/>
    <property type="molecule type" value="Transcribed_RNA"/>
</dbReference>
<gene>
    <name evidence="6" type="ORF">MP_TR7882_c10_g1_i1_g.23179</name>
</gene>
<evidence type="ECO:0000313" key="6">
    <source>
        <dbReference type="EMBL" id="JAU97456.1"/>
    </source>
</evidence>
<dbReference type="InterPro" id="IPR058192">
    <property type="entry name" value="WHD_ROQ1-like"/>
</dbReference>
<sequence length="718" mass="81572">MDSSVSTRAMKQKQYDVFLSFRGKDTRRGIVSHLHNALLDMRLDDIFKDDEALEIGDSISDEIKNAIRSSKFAIVVISENFVSSTWCLNELQMIMELHNKQQLIAVPIFYDVDPSHVKHQRGTFSLKRYKGSRIMQFFTRKKRKTAAQVRKWREALTQVGGTSGKDSRACEDEAMMVDDIVKYIARELSSMQPLQMDDLFGMDAHMEQIDPLLGMDSTTDEVRMIGIWGMRGIGKTTIAKYLYNKYSPRFGRRFCFIKNVSISAKNGLPGLQKELLSKILGKKQATILSEEQGCTTIKSKLKKLKVLIVLDDVDKVDQLRALAKETSWFGPGSRIIVTTRDLGLLYFYEQIFVHHVNFLGNDDSIRVVKHVAFYGGPAPSPSDVYEQLSIRASKIAQGLPLALDAFGTYLRRMKSIEEWENALDVLEKFACDNIMDILTISYEGLDKRDQAVFLHVACLFNGDAVQRVTTLIDHGDIRIKGLEEKSLIDISPDGCITIHVLVEQAAREIVRQESRHKPWRQRILWEHEQIVEVLQNTTGTATVEGVTLNMSEMLGMVFIEGGNLNAINNLKFFKAIKHLNDMESKLQFLAGIDKLPKTLRLLHWDAYPMETLPSEYYPSCLVELNLRYSNLRRLWDGTPGIDQLRRLDVTGSKNLTEVPDLSRATLLEELIMKSCKRLEQTPESIGGLSTLRKLDLSNCDGLMNLQIHVSENTVLPGR</sequence>
<dbReference type="Pfam" id="PF01582">
    <property type="entry name" value="TIR"/>
    <property type="match status" value="1"/>
</dbReference>